<dbReference type="EMBL" id="AP027370">
    <property type="protein sequence ID" value="BDY13079.1"/>
    <property type="molecule type" value="Genomic_DNA"/>
</dbReference>
<dbReference type="SMART" id="SM00267">
    <property type="entry name" value="GGDEF"/>
    <property type="match status" value="1"/>
</dbReference>
<evidence type="ECO:0000313" key="4">
    <source>
        <dbReference type="EMBL" id="BDY13079.1"/>
    </source>
</evidence>
<evidence type="ECO:0000259" key="3">
    <source>
        <dbReference type="PROSITE" id="PS50887"/>
    </source>
</evidence>
<dbReference type="CDD" id="cd01948">
    <property type="entry name" value="EAL"/>
    <property type="match status" value="1"/>
</dbReference>
<dbReference type="SUPFAM" id="SSF55073">
    <property type="entry name" value="Nucleotide cyclase"/>
    <property type="match status" value="1"/>
</dbReference>
<name>A0ABN6WXZ4_9BACT</name>
<dbReference type="PANTHER" id="PTHR33121">
    <property type="entry name" value="CYCLIC DI-GMP PHOSPHODIESTERASE PDEF"/>
    <property type="match status" value="1"/>
</dbReference>
<dbReference type="NCBIfam" id="TIGR00254">
    <property type="entry name" value="GGDEF"/>
    <property type="match status" value="1"/>
</dbReference>
<dbReference type="Gene3D" id="3.30.70.270">
    <property type="match status" value="1"/>
</dbReference>
<feature type="transmembrane region" description="Helical" evidence="1">
    <location>
        <begin position="15"/>
        <end position="35"/>
    </location>
</feature>
<dbReference type="Gene3D" id="3.20.20.450">
    <property type="entry name" value="EAL domain"/>
    <property type="match status" value="1"/>
</dbReference>
<dbReference type="InterPro" id="IPR050706">
    <property type="entry name" value="Cyclic-di-GMP_PDE-like"/>
</dbReference>
<dbReference type="SUPFAM" id="SSF141868">
    <property type="entry name" value="EAL domain-like"/>
    <property type="match status" value="1"/>
</dbReference>
<protein>
    <recommendedName>
        <fullName evidence="6">Diguanylate cyclase/phosphodiesterase</fullName>
    </recommendedName>
</protein>
<dbReference type="Proteomes" id="UP001321445">
    <property type="component" value="Chromosome"/>
</dbReference>
<accession>A0ABN6WXZ4</accession>
<proteinExistence type="predicted"/>
<dbReference type="SMART" id="SM00052">
    <property type="entry name" value="EAL"/>
    <property type="match status" value="1"/>
</dbReference>
<dbReference type="RefSeq" id="WP_286336053.1">
    <property type="nucleotide sequence ID" value="NZ_AP027370.1"/>
</dbReference>
<keyword evidence="1" id="KW-0472">Membrane</keyword>
<evidence type="ECO:0008006" key="6">
    <source>
        <dbReference type="Google" id="ProtNLM"/>
    </source>
</evidence>
<sequence>MLYSEKQERSRRFQLALRMGIPILLLIGVVLFYFFWKNKFEITSIDLVIFIAILFISVYFLFFLINLGQSETYIDRMTGAFNRNCLLKILKKQIRGHRHYTIILLRIDNLSFINDHYGIDRADKLLRIFVHLLDEFFKLHDIKDAVIGRYHGGDFIVGVPLERKRGLELLEEFVSTYKEINHTAMEFKYALGEKDEAKDIEVLITHLYDTLSQQRNPGALKQKQRVDIGVLEKEIVEAVTNGDLLLHYIPTFHTKTDTIDLFEVGVKLKTAHNGILPPKKFIPVVNRLGYERIFDEKLFHAICRDAKKVEKGIRFSFNISPFSLRNEDFVETIKEIAGKEGVSYDRIVIELFENRAFKDLKRYRLVLEELRELGVKFALDNFGAPNASFEYIKKLPVDMVQFDRDFTVSYNNPKIAALLKGYIQACRNMGIETLVKWVDSEASMERFRQLGVDYIQGFNISNRPLDSEHLIKKYGGNR</sequence>
<gene>
    <name evidence="4" type="ORF">HCR_13910</name>
</gene>
<keyword evidence="5" id="KW-1185">Reference proteome</keyword>
<organism evidence="4 5">
    <name type="scientific">Hydrogenimonas cancrithermarum</name>
    <dbReference type="NCBI Taxonomy" id="2993563"/>
    <lineage>
        <taxon>Bacteria</taxon>
        <taxon>Pseudomonadati</taxon>
        <taxon>Campylobacterota</taxon>
        <taxon>Epsilonproteobacteria</taxon>
        <taxon>Campylobacterales</taxon>
        <taxon>Hydrogenimonadaceae</taxon>
        <taxon>Hydrogenimonas</taxon>
    </lineage>
</organism>
<dbReference type="InterPro" id="IPR035919">
    <property type="entry name" value="EAL_sf"/>
</dbReference>
<dbReference type="Pfam" id="PF00563">
    <property type="entry name" value="EAL"/>
    <property type="match status" value="1"/>
</dbReference>
<feature type="domain" description="GGDEF" evidence="3">
    <location>
        <begin position="98"/>
        <end position="227"/>
    </location>
</feature>
<dbReference type="PANTHER" id="PTHR33121:SF70">
    <property type="entry name" value="SIGNALING PROTEIN YKOW"/>
    <property type="match status" value="1"/>
</dbReference>
<dbReference type="InterPro" id="IPR029787">
    <property type="entry name" value="Nucleotide_cyclase"/>
</dbReference>
<dbReference type="PROSITE" id="PS50883">
    <property type="entry name" value="EAL"/>
    <property type="match status" value="1"/>
</dbReference>
<evidence type="ECO:0000256" key="1">
    <source>
        <dbReference type="SAM" id="Phobius"/>
    </source>
</evidence>
<keyword evidence="1" id="KW-0812">Transmembrane</keyword>
<evidence type="ECO:0000313" key="5">
    <source>
        <dbReference type="Proteomes" id="UP001321445"/>
    </source>
</evidence>
<feature type="transmembrane region" description="Helical" evidence="1">
    <location>
        <begin position="47"/>
        <end position="67"/>
    </location>
</feature>
<dbReference type="PROSITE" id="PS50887">
    <property type="entry name" value="GGDEF"/>
    <property type="match status" value="1"/>
</dbReference>
<dbReference type="Pfam" id="PF00990">
    <property type="entry name" value="GGDEF"/>
    <property type="match status" value="1"/>
</dbReference>
<feature type="domain" description="EAL" evidence="2">
    <location>
        <begin position="228"/>
        <end position="477"/>
    </location>
</feature>
<dbReference type="InterPro" id="IPR043128">
    <property type="entry name" value="Rev_trsase/Diguanyl_cyclase"/>
</dbReference>
<keyword evidence="1" id="KW-1133">Transmembrane helix</keyword>
<evidence type="ECO:0000259" key="2">
    <source>
        <dbReference type="PROSITE" id="PS50883"/>
    </source>
</evidence>
<dbReference type="InterPro" id="IPR001633">
    <property type="entry name" value="EAL_dom"/>
</dbReference>
<dbReference type="InterPro" id="IPR000160">
    <property type="entry name" value="GGDEF_dom"/>
</dbReference>
<reference evidence="4 5" key="1">
    <citation type="submission" date="2023-03" db="EMBL/GenBank/DDBJ databases">
        <title>Description of Hydrogenimonas sp. ISO32.</title>
        <authorList>
            <person name="Mino S."/>
            <person name="Fukazawa S."/>
            <person name="Sawabe T."/>
        </authorList>
    </citation>
    <scope>NUCLEOTIDE SEQUENCE [LARGE SCALE GENOMIC DNA]</scope>
    <source>
        <strain evidence="4 5">ISO32</strain>
    </source>
</reference>